<gene>
    <name evidence="2" type="ORF">FJR74_00175</name>
</gene>
<accession>A0ABY2Z0K5</accession>
<comment type="caution">
    <text evidence="2">The sequence shown here is derived from an EMBL/GenBank/DDBJ whole genome shotgun (WGS) entry which is preliminary data.</text>
</comment>
<feature type="transmembrane region" description="Helical" evidence="1">
    <location>
        <begin position="33"/>
        <end position="54"/>
    </location>
</feature>
<feature type="transmembrane region" description="Helical" evidence="1">
    <location>
        <begin position="6"/>
        <end position="26"/>
    </location>
</feature>
<reference evidence="2" key="1">
    <citation type="submission" date="2019-06" db="EMBL/GenBank/DDBJ databases">
        <title>Mycoplasma neophronis type strain whole genome sequence.</title>
        <authorList>
            <person name="Spergser J."/>
        </authorList>
    </citation>
    <scope>NUCLEOTIDE SEQUENCE [LARGE SCALE GENOMIC DNA]</scope>
    <source>
        <strain evidence="2">DSM 24097</strain>
    </source>
</reference>
<evidence type="ECO:0000313" key="3">
    <source>
        <dbReference type="Proteomes" id="UP000316851"/>
    </source>
</evidence>
<proteinExistence type="predicted"/>
<name>A0ABY2Z0K5_9BACT</name>
<feature type="transmembrane region" description="Helical" evidence="1">
    <location>
        <begin position="74"/>
        <end position="100"/>
    </location>
</feature>
<keyword evidence="3" id="KW-1185">Reference proteome</keyword>
<organism evidence="2 3">
    <name type="scientific">Metamycoplasma neophronis</name>
    <dbReference type="NCBI Taxonomy" id="872983"/>
    <lineage>
        <taxon>Bacteria</taxon>
        <taxon>Bacillati</taxon>
        <taxon>Mycoplasmatota</taxon>
        <taxon>Mycoplasmoidales</taxon>
        <taxon>Metamycoplasmataceae</taxon>
        <taxon>Metamycoplasma</taxon>
    </lineage>
</organism>
<keyword evidence="1" id="KW-0472">Membrane</keyword>
<keyword evidence="1" id="KW-0812">Transmembrane</keyword>
<evidence type="ECO:0000313" key="2">
    <source>
        <dbReference type="EMBL" id="TPR54677.1"/>
    </source>
</evidence>
<dbReference type="EMBL" id="VHHP01000001">
    <property type="protein sequence ID" value="TPR54677.1"/>
    <property type="molecule type" value="Genomic_DNA"/>
</dbReference>
<dbReference type="Proteomes" id="UP000316851">
    <property type="component" value="Unassembled WGS sequence"/>
</dbReference>
<keyword evidence="1" id="KW-1133">Transmembrane helix</keyword>
<evidence type="ECO:0000256" key="1">
    <source>
        <dbReference type="SAM" id="Phobius"/>
    </source>
</evidence>
<sequence length="116" mass="13492">MFISIFFILFGFLGLGYNWIITAFLFKKPMNKWYILFVLIIFGFLFGAVVYIIYKLSVMQPWSGTDSAKKVREIVYYIFGILLLVGAFSNAVVFAVIYSLRVRGYTLKKVKKETKK</sequence>
<protein>
    <submittedName>
        <fullName evidence="2">Uncharacterized protein</fullName>
    </submittedName>
</protein>